<evidence type="ECO:0000313" key="3">
    <source>
        <dbReference type="Proteomes" id="UP001549146"/>
    </source>
</evidence>
<evidence type="ECO:0000256" key="1">
    <source>
        <dbReference type="SAM" id="SignalP"/>
    </source>
</evidence>
<protein>
    <recommendedName>
        <fullName evidence="4">DUF5640 domain-containing protein</fullName>
    </recommendedName>
</protein>
<proteinExistence type="predicted"/>
<keyword evidence="1" id="KW-0732">Signal</keyword>
<reference evidence="2 3" key="1">
    <citation type="submission" date="2024-06" db="EMBL/GenBank/DDBJ databases">
        <title>Genomic Encyclopedia of Type Strains, Phase IV (KMG-IV): sequencing the most valuable type-strain genomes for metagenomic binning, comparative biology and taxonomic classification.</title>
        <authorList>
            <person name="Goeker M."/>
        </authorList>
    </citation>
    <scope>NUCLEOTIDE SEQUENCE [LARGE SCALE GENOMIC DNA]</scope>
    <source>
        <strain evidence="2 3">DSM 29388</strain>
    </source>
</reference>
<dbReference type="Proteomes" id="UP001549146">
    <property type="component" value="Unassembled WGS sequence"/>
</dbReference>
<dbReference type="PROSITE" id="PS51257">
    <property type="entry name" value="PROKAR_LIPOPROTEIN"/>
    <property type="match status" value="1"/>
</dbReference>
<dbReference type="EMBL" id="JBEPMO010000010">
    <property type="protein sequence ID" value="MET3732274.1"/>
    <property type="molecule type" value="Genomic_DNA"/>
</dbReference>
<feature type="chain" id="PRO_5045846895" description="DUF5640 domain-containing protein" evidence="1">
    <location>
        <begin position="24"/>
        <end position="130"/>
    </location>
</feature>
<keyword evidence="3" id="KW-1185">Reference proteome</keyword>
<evidence type="ECO:0000313" key="2">
    <source>
        <dbReference type="EMBL" id="MET3732274.1"/>
    </source>
</evidence>
<comment type="caution">
    <text evidence="2">The sequence shown here is derived from an EMBL/GenBank/DDBJ whole genome shotgun (WGS) entry which is preliminary data.</text>
</comment>
<organism evidence="2 3">
    <name type="scientific">Moheibacter stercoris</name>
    <dbReference type="NCBI Taxonomy" id="1628251"/>
    <lineage>
        <taxon>Bacteria</taxon>
        <taxon>Pseudomonadati</taxon>
        <taxon>Bacteroidota</taxon>
        <taxon>Flavobacteriia</taxon>
        <taxon>Flavobacteriales</taxon>
        <taxon>Weeksellaceae</taxon>
        <taxon>Moheibacter</taxon>
    </lineage>
</organism>
<evidence type="ECO:0008006" key="4">
    <source>
        <dbReference type="Google" id="ProtNLM"/>
    </source>
</evidence>
<dbReference type="RefSeq" id="WP_354509342.1">
    <property type="nucleotide sequence ID" value="NZ_JBEPMO010000010.1"/>
</dbReference>
<sequence length="130" mass="14669">MKTKSKMMSWLLGLFVVTSFLMISCSDDDSPSDHDIFVGKYNGFVAYSNGESNTEEDEGWVQVVKVGDKYNFLFSNGIPEITGVEFEKDGDTMLNVGATEFQYIRVTANSLTMLYTENVDDVWRANCTRN</sequence>
<name>A0ABV2LUQ4_9FLAO</name>
<feature type="signal peptide" evidence="1">
    <location>
        <begin position="1"/>
        <end position="23"/>
    </location>
</feature>
<accession>A0ABV2LUQ4</accession>
<gene>
    <name evidence="2" type="ORF">ABID46_001863</name>
</gene>